<dbReference type="AlphaFoldDB" id="A0A8J7PJR0"/>
<dbReference type="Pfam" id="PF04392">
    <property type="entry name" value="ABC_sub_bind"/>
    <property type="match status" value="1"/>
</dbReference>
<accession>A0A8J7PJR0</accession>
<feature type="transmembrane region" description="Helical" evidence="1">
    <location>
        <begin position="21"/>
        <end position="39"/>
    </location>
</feature>
<evidence type="ECO:0000313" key="3">
    <source>
        <dbReference type="Proteomes" id="UP000664414"/>
    </source>
</evidence>
<proteinExistence type="predicted"/>
<comment type="caution">
    <text evidence="2">The sequence shown here is derived from an EMBL/GenBank/DDBJ whole genome shotgun (WGS) entry which is preliminary data.</text>
</comment>
<keyword evidence="1" id="KW-0472">Membrane</keyword>
<organism evidence="2 3">
    <name type="scientific">Candidatus Paracaedimonas acanthamoebae</name>
    <dbReference type="NCBI Taxonomy" id="244581"/>
    <lineage>
        <taxon>Bacteria</taxon>
        <taxon>Pseudomonadati</taxon>
        <taxon>Pseudomonadota</taxon>
        <taxon>Alphaproteobacteria</taxon>
        <taxon>Holosporales</taxon>
        <taxon>Caedimonadaceae</taxon>
        <taxon>Candidatus Paracaedimonas</taxon>
    </lineage>
</organism>
<dbReference type="PANTHER" id="PTHR35271:SF1">
    <property type="entry name" value="ABC TRANSPORTER, SUBSTRATE-BINDING LIPOPROTEIN"/>
    <property type="match status" value="1"/>
</dbReference>
<evidence type="ECO:0000256" key="1">
    <source>
        <dbReference type="SAM" id="Phobius"/>
    </source>
</evidence>
<dbReference type="EMBL" id="JAFKGL010000015">
    <property type="protein sequence ID" value="MBN9413027.1"/>
    <property type="molecule type" value="Genomic_DNA"/>
</dbReference>
<dbReference type="InterPro" id="IPR007487">
    <property type="entry name" value="ABC_transpt-TYRBP-like"/>
</dbReference>
<sequence>MAIKNMLIPILSGFKDFVDIFYIRFLTIIVCFNLFIPALHSEELKPLITITQIIDHPSANSVREGIKKSLEELGYHEGKTMHWVYKNPQGNNATNIQIAQQFVSMTPDIMVAISTPSAQALMSAARKRNIPIVFAAVTDPINAGIIKDLKNPGGFITGVSDFPPLEKQVMLIKKMLPHAKIIGGIYNPGEINSVKQFKLFEEFAKKEGFEVISVTAMKTSDVHSAALSLIKKVDAFFIPLDNTVLSAMDSLIKLQFDFQKPIFTSETDSVFQGALATAGAHLFDIGKAAGKMIARILQGEKPGIISVETAKVSHVTVNMKTLNNFKLKLPENTEFNFEKIGHEGPINKEK</sequence>
<dbReference type="CDD" id="cd06325">
    <property type="entry name" value="PBP1_ABC_unchar_transporter"/>
    <property type="match status" value="1"/>
</dbReference>
<keyword evidence="1" id="KW-1133">Transmembrane helix</keyword>
<evidence type="ECO:0000313" key="2">
    <source>
        <dbReference type="EMBL" id="MBN9413027.1"/>
    </source>
</evidence>
<name>A0A8J7PJR0_9PROT</name>
<dbReference type="InterPro" id="IPR028082">
    <property type="entry name" value="Peripla_BP_I"/>
</dbReference>
<dbReference type="PANTHER" id="PTHR35271">
    <property type="entry name" value="ABC TRANSPORTER, SUBSTRATE-BINDING LIPOPROTEIN-RELATED"/>
    <property type="match status" value="1"/>
</dbReference>
<protein>
    <submittedName>
        <fullName evidence="2">ABC transporter substrate-binding protein</fullName>
    </submittedName>
</protein>
<dbReference type="SUPFAM" id="SSF53822">
    <property type="entry name" value="Periplasmic binding protein-like I"/>
    <property type="match status" value="1"/>
</dbReference>
<dbReference type="Proteomes" id="UP000664414">
    <property type="component" value="Unassembled WGS sequence"/>
</dbReference>
<reference evidence="2" key="1">
    <citation type="submission" date="2021-02" db="EMBL/GenBank/DDBJ databases">
        <title>Thiocyanate and organic carbon inputs drive convergent selection for specific autotrophic Afipia and Thiobacillus strains within complex microbiomes.</title>
        <authorList>
            <person name="Huddy R.J."/>
            <person name="Sachdeva R."/>
            <person name="Kadzinga F."/>
            <person name="Kantor R.S."/>
            <person name="Harrison S.T.L."/>
            <person name="Banfield J.F."/>
        </authorList>
    </citation>
    <scope>NUCLEOTIDE SEQUENCE</scope>
    <source>
        <strain evidence="2">SCN18_10_11_15_R4_P_38_20</strain>
    </source>
</reference>
<gene>
    <name evidence="2" type="ORF">J0H12_03790</name>
</gene>
<keyword evidence="1" id="KW-0812">Transmembrane</keyword>
<dbReference type="Gene3D" id="3.40.50.2300">
    <property type="match status" value="2"/>
</dbReference>